<reference evidence="2" key="1">
    <citation type="submission" date="2016-10" db="EMBL/GenBank/DDBJ databases">
        <authorList>
            <person name="de Groot N.N."/>
        </authorList>
    </citation>
    <scope>NUCLEOTIDE SEQUENCE</scope>
</reference>
<dbReference type="InterPro" id="IPR014756">
    <property type="entry name" value="Ig_E-set"/>
</dbReference>
<accession>A0A1W1DAE0</accession>
<dbReference type="NCBIfam" id="TIGR04490">
    <property type="entry name" value="SoxZ_true"/>
    <property type="match status" value="1"/>
</dbReference>
<dbReference type="SUPFAM" id="SSF81296">
    <property type="entry name" value="E set domains"/>
    <property type="match status" value="1"/>
</dbReference>
<dbReference type="AlphaFoldDB" id="A0A1W1DAE0"/>
<feature type="domain" description="Sulphur oxidation protein SoxZ" evidence="1">
    <location>
        <begin position="6"/>
        <end position="94"/>
    </location>
</feature>
<protein>
    <submittedName>
        <fullName evidence="2">Sulfur oxidation protein SoxZ</fullName>
    </submittedName>
</protein>
<proteinExistence type="predicted"/>
<dbReference type="InterPro" id="IPR030995">
    <property type="entry name" value="SoxZ"/>
</dbReference>
<evidence type="ECO:0000259" key="1">
    <source>
        <dbReference type="Pfam" id="PF08770"/>
    </source>
</evidence>
<dbReference type="InterPro" id="IPR014880">
    <property type="entry name" value="SoxZ_dom"/>
</dbReference>
<name>A0A1W1DAE0_9ZZZZ</name>
<evidence type="ECO:0000313" key="2">
    <source>
        <dbReference type="EMBL" id="SFV77396.1"/>
    </source>
</evidence>
<dbReference type="Gene3D" id="2.60.40.10">
    <property type="entry name" value="Immunoglobulins"/>
    <property type="match status" value="1"/>
</dbReference>
<organism evidence="2">
    <name type="scientific">hydrothermal vent metagenome</name>
    <dbReference type="NCBI Taxonomy" id="652676"/>
    <lineage>
        <taxon>unclassified sequences</taxon>
        <taxon>metagenomes</taxon>
        <taxon>ecological metagenomes</taxon>
    </lineage>
</organism>
<dbReference type="EMBL" id="FPHR01000024">
    <property type="protein sequence ID" value="SFV77396.1"/>
    <property type="molecule type" value="Genomic_DNA"/>
</dbReference>
<dbReference type="Pfam" id="PF08770">
    <property type="entry name" value="SoxZ"/>
    <property type="match status" value="1"/>
</dbReference>
<sequence>MAKMKIKAKSRKNVITVRVLIKHPMETGNRKVKGKLMPANYITDLLVTKNGETAIKADIGSTISTNPFFQFKIPGVKGDTISVSFNDNHGKSLELTKQSK</sequence>
<gene>
    <name evidence="2" type="ORF">MNB_SUP05-4-62</name>
</gene>
<dbReference type="InterPro" id="IPR013783">
    <property type="entry name" value="Ig-like_fold"/>
</dbReference>